<keyword evidence="2" id="KW-0472">Membrane</keyword>
<keyword evidence="2" id="KW-1133">Transmembrane helix</keyword>
<feature type="transmembrane region" description="Helical" evidence="2">
    <location>
        <begin position="84"/>
        <end position="101"/>
    </location>
</feature>
<evidence type="ECO:0000256" key="1">
    <source>
        <dbReference type="SAM" id="MobiDB-lite"/>
    </source>
</evidence>
<feature type="region of interest" description="Disordered" evidence="1">
    <location>
        <begin position="16"/>
        <end position="45"/>
    </location>
</feature>
<dbReference type="GeneID" id="93591684"/>
<gene>
    <name evidence="3" type="ORF">DFL_009373</name>
</gene>
<dbReference type="OrthoDB" id="5318802at2759"/>
<dbReference type="RefSeq" id="XP_067487053.1">
    <property type="nucleotide sequence ID" value="XM_067639245.1"/>
</dbReference>
<organism evidence="3 4">
    <name type="scientific">Arthrobotrys flagrans</name>
    <name type="common">Nematode-trapping fungus</name>
    <name type="synonym">Trichothecium flagrans</name>
    <dbReference type="NCBI Taxonomy" id="97331"/>
    <lineage>
        <taxon>Eukaryota</taxon>
        <taxon>Fungi</taxon>
        <taxon>Dikarya</taxon>
        <taxon>Ascomycota</taxon>
        <taxon>Pezizomycotina</taxon>
        <taxon>Orbiliomycetes</taxon>
        <taxon>Orbiliales</taxon>
        <taxon>Orbiliaceae</taxon>
        <taxon>Arthrobotrys</taxon>
    </lineage>
</organism>
<evidence type="ECO:0000313" key="4">
    <source>
        <dbReference type="Proteomes" id="UP000283090"/>
    </source>
</evidence>
<proteinExistence type="predicted"/>
<protein>
    <submittedName>
        <fullName evidence="3">Uncharacterized protein</fullName>
    </submittedName>
</protein>
<dbReference type="VEuPathDB" id="FungiDB:DFL_009373"/>
<feature type="compositionally biased region" description="Acidic residues" evidence="1">
    <location>
        <begin position="29"/>
        <end position="39"/>
    </location>
</feature>
<accession>A0A436ZRG2</accession>
<feature type="transmembrane region" description="Helical" evidence="2">
    <location>
        <begin position="113"/>
        <end position="136"/>
    </location>
</feature>
<keyword evidence="2" id="KW-0812">Transmembrane</keyword>
<evidence type="ECO:0000313" key="3">
    <source>
        <dbReference type="EMBL" id="RVD81509.1"/>
    </source>
</evidence>
<dbReference type="Proteomes" id="UP000283090">
    <property type="component" value="Unassembled WGS sequence"/>
</dbReference>
<reference evidence="3 4" key="1">
    <citation type="submission" date="2019-01" db="EMBL/GenBank/DDBJ databases">
        <title>Intercellular communication is required for trap formation in the nematode-trapping fungus Duddingtonia flagrans.</title>
        <authorList>
            <person name="Youssar L."/>
            <person name="Wernet V."/>
            <person name="Hensel N."/>
            <person name="Hildebrandt H.-G."/>
            <person name="Fischer R."/>
        </authorList>
    </citation>
    <scope>NUCLEOTIDE SEQUENCE [LARGE SCALE GENOMIC DNA]</scope>
    <source>
        <strain evidence="3 4">CBS H-5679</strain>
    </source>
</reference>
<dbReference type="EMBL" id="SAEB01000012">
    <property type="protein sequence ID" value="RVD81509.1"/>
    <property type="molecule type" value="Genomic_DNA"/>
</dbReference>
<sequence>MPELAEQLSGDECIIERASNGACTPPSDSEPDAYTDEPAPDQKDTAENISKQDVANKLAHEHTNNQQMARPSHNSRYHAIKDQLLYQIFITLGEVIVGAVKKTSILVYQILKWSMMALMPLFIVGIISLHLGVLVAPESTCELFDSYAPESLSLSTLSPCSWEPIVQEPDPLFAQAISRSSAFRKLQGVTSKNDNLPLQITETRHEFRKLLMELRVGTADASSMASLFSLIPEYNELLDDVVDGMHDCRAKTRSLVDDTITYTDWTNDALRRIDEQNPLLTKLLYTRWWSNEKSFAETAVERVFDEFAGKLEELAGNVYSKYVQLGRNLKAFERKLESIAIALNMGQDTFEKTKLAEQSFWKDLMGPQLYRQKMEDLERKANLCSDFYKSSMEALKIVDATALALSEARAGIRHLREEVGKATLPRGKEWSLNLTIRLLENSAAELQASKYRIGYLRAHGV</sequence>
<dbReference type="STRING" id="97331.A0A436ZRG2"/>
<evidence type="ECO:0000256" key="2">
    <source>
        <dbReference type="SAM" id="Phobius"/>
    </source>
</evidence>
<keyword evidence="4" id="KW-1185">Reference proteome</keyword>
<comment type="caution">
    <text evidence="3">The sequence shown here is derived from an EMBL/GenBank/DDBJ whole genome shotgun (WGS) entry which is preliminary data.</text>
</comment>
<dbReference type="AlphaFoldDB" id="A0A436ZRG2"/>
<name>A0A436ZRG2_ARTFL</name>